<dbReference type="EMBL" id="CP084166">
    <property type="protein sequence ID" value="UJG41790.1"/>
    <property type="molecule type" value="Genomic_DNA"/>
</dbReference>
<proteinExistence type="predicted"/>
<gene>
    <name evidence="1" type="ORF">K9W45_04835</name>
</gene>
<dbReference type="AlphaFoldDB" id="A0A9Y1BMU4"/>
<protein>
    <submittedName>
        <fullName evidence="1">Uncharacterized protein</fullName>
    </submittedName>
</protein>
<organism evidence="1">
    <name type="scientific">Candidatus Heimdallarchaeum aukensis</name>
    <dbReference type="NCBI Taxonomy" id="2876573"/>
    <lineage>
        <taxon>Archaea</taxon>
        <taxon>Promethearchaeati</taxon>
        <taxon>Candidatus Heimdallarchaeota</taxon>
        <taxon>Candidatus Heimdallarchaeia (ex Rinke et al. 2021) (nom. nud.)</taxon>
        <taxon>Candidatus Heimdallarchaeales</taxon>
        <taxon>Candidatus Heimdallarchaeaceae</taxon>
        <taxon>Candidatus Heimdallarchaeum</taxon>
    </lineage>
</organism>
<sequence>MKTKIIHLFLILLFVTTCIPVITKASSEIDFRELEFSSKGYDITYEILEGKNIGTLFSDIGFNLSGSLSGSEFHVLLKNRRNELRDIYSMESNSVFQQNTSIFIFDNYIQLKNNLEFSSELSKLLSQIKIGKNYLEPTEDKEISAILPYNSTIPIPRIFTQVTFPNFNSIISSNNFFDFLPIILGNEYERYEAEFSFLQLTGNFTVNVYNKLLDYFTVSIRKSDSSLIIKSSWNKNNGLLQSLSIQFKHGDITNLFSIEYKNFKEIQSPEGSDIISFFITNSTADLDFYNGPNTKRSQLENATSLINEINNTEAFQYLIQNNGGLSLSWTWQVLDPLTEEYVEPSILQETTFLSQMQPVIIPDWDMNKGIILFVESIGKSLYEQVQDFRIKIGNRTEYSLSINKFNIQLQEFEQFYYLLVDFDISYQRKEISFLASRVQIQKWNLSYYFWLSYSKLGILSAFSISCQEINHFYFEPFDIERETHYKWNYKIESIQKADIIPTFTTITTKTPISKIVFVTLFVLTVIRKIKKKELK</sequence>
<dbReference type="Proteomes" id="UP001201020">
    <property type="component" value="Chromosome"/>
</dbReference>
<reference evidence="1" key="1">
    <citation type="journal article" date="2022" name="Nat. Microbiol.">
        <title>Unique mobile elements and scalable gene flow at the prokaryote-eukaryote boundary revealed by circularized Asgard archaea genomes.</title>
        <authorList>
            <person name="Wu F."/>
            <person name="Speth D.R."/>
            <person name="Philosof A."/>
            <person name="Cremiere A."/>
            <person name="Narayanan A."/>
            <person name="Barco R.A."/>
            <person name="Connon S.A."/>
            <person name="Amend J.P."/>
            <person name="Antoshechkin I.A."/>
            <person name="Orphan V.J."/>
        </authorList>
    </citation>
    <scope>NUCLEOTIDE SEQUENCE</scope>
    <source>
        <strain evidence="1">PM71</strain>
    </source>
</reference>
<accession>A0A9Y1BMU4</accession>
<name>A0A9Y1BMU4_9ARCH</name>
<evidence type="ECO:0000313" key="1">
    <source>
        <dbReference type="EMBL" id="UJG41790.1"/>
    </source>
</evidence>